<evidence type="ECO:0000259" key="3">
    <source>
        <dbReference type="Pfam" id="PF17517"/>
    </source>
</evidence>
<dbReference type="Pfam" id="PF17517">
    <property type="entry name" value="IgGFc_binding"/>
    <property type="match status" value="1"/>
</dbReference>
<keyword evidence="4" id="KW-1185">Reference proteome</keyword>
<dbReference type="KEGG" id="xtr:101735205"/>
<dbReference type="GeneID" id="101735205"/>
<evidence type="ECO:0000256" key="2">
    <source>
        <dbReference type="SAM" id="SignalP"/>
    </source>
</evidence>
<name>A0A8J1JX20_XENTR</name>
<reference evidence="5" key="1">
    <citation type="submission" date="2025-08" db="UniProtKB">
        <authorList>
            <consortium name="RefSeq"/>
        </authorList>
    </citation>
    <scope>IDENTIFICATION</scope>
    <source>
        <strain evidence="5">Nigerian</strain>
        <tissue evidence="5">Liver and blood</tissue>
    </source>
</reference>
<dbReference type="Xenbase" id="XB-GENE-29088375">
    <property type="gene designation" value="LOC101735205"/>
</dbReference>
<dbReference type="OrthoDB" id="6236007at2759"/>
<feature type="domain" description="IgGFc-binding protein N-terminal" evidence="3">
    <location>
        <begin position="260"/>
        <end position="551"/>
    </location>
</feature>
<accession>A0A8J1JX20</accession>
<evidence type="ECO:0000313" key="6">
    <source>
        <dbReference type="Xenbase" id="XB-GENE-29088375"/>
    </source>
</evidence>
<gene>
    <name evidence="5 6" type="primary">LOC101735205</name>
</gene>
<dbReference type="AGR" id="Xenbase:XB-GENE-29088375"/>
<keyword evidence="2" id="KW-0732">Signal</keyword>
<feature type="region of interest" description="Disordered" evidence="1">
    <location>
        <begin position="28"/>
        <end position="77"/>
    </location>
</feature>
<dbReference type="Proteomes" id="UP000008143">
    <property type="component" value="Chromosome 7"/>
</dbReference>
<evidence type="ECO:0000313" key="4">
    <source>
        <dbReference type="Proteomes" id="UP000008143"/>
    </source>
</evidence>
<evidence type="ECO:0000256" key="1">
    <source>
        <dbReference type="SAM" id="MobiDB-lite"/>
    </source>
</evidence>
<proteinExistence type="predicted"/>
<dbReference type="RefSeq" id="XP_031762442.1">
    <property type="nucleotide sequence ID" value="XM_031906582.1"/>
</dbReference>
<feature type="signal peptide" evidence="2">
    <location>
        <begin position="1"/>
        <end position="24"/>
    </location>
</feature>
<organism evidence="4 5">
    <name type="scientific">Xenopus tropicalis</name>
    <name type="common">Western clawed frog</name>
    <name type="synonym">Silurana tropicalis</name>
    <dbReference type="NCBI Taxonomy" id="8364"/>
    <lineage>
        <taxon>Eukaryota</taxon>
        <taxon>Metazoa</taxon>
        <taxon>Chordata</taxon>
        <taxon>Craniata</taxon>
        <taxon>Vertebrata</taxon>
        <taxon>Euteleostomi</taxon>
        <taxon>Amphibia</taxon>
        <taxon>Batrachia</taxon>
        <taxon>Anura</taxon>
        <taxon>Pipoidea</taxon>
        <taxon>Pipidae</taxon>
        <taxon>Xenopodinae</taxon>
        <taxon>Xenopus</taxon>
        <taxon>Silurana</taxon>
    </lineage>
</organism>
<evidence type="ECO:0000313" key="5">
    <source>
        <dbReference type="RefSeq" id="XP_031762442.1"/>
    </source>
</evidence>
<dbReference type="PANTHER" id="PTHR46534:SF2">
    <property type="entry name" value="VWFD DOMAIN-CONTAINING PROTEIN"/>
    <property type="match status" value="1"/>
</dbReference>
<dbReference type="AlphaFoldDB" id="A0A8J1JX20"/>
<dbReference type="InterPro" id="IPR035234">
    <property type="entry name" value="IgGFc-bd_N"/>
</dbReference>
<sequence length="896" mass="97645">MDWFRGAVLITLLLGEFQISQGSAEKWKMRGQVSSGPMKMEGQSMGRGQEQQTFKLPDGSGEKWKMHGQVSSGPMKMEGQFKMPDGSGEKWRMHGQFSSGPMKMEGQFMGPGQEQQKIQLPDGTTGWKIQGHYSSGPIQMGGGEWTIGGEKPEGTMEYIMGETAVGREFITAFMQNHGVKEAAKLELFVTASSALASVTIIINNSDFKKELMVKKGETVTVPIPESAEVRGKDTLSESVIVQSDNEVTVVSRNSKYASGDTALVYPVDRLGTEYYLFTPPFDSRDSFKEVAFIAYANLTKIDIYLSGAVTYQGKDYAKGSKLTVSLQPYQVLQLQSTDDLSGSRVVSEYPIAVLSGHTCSKKYGDCDHVYEQLLPVYSWGTTFYIPGLSFQPKSDIVFVVASKDTTINYQSGTQKDKKNVGAGEVTQFEVSQKSPLSLDANQKIQVFFYGTGGKFQDKIFGVFLSRIPSTTSYGVEYEIIGQNNMDVNLAVIIIKTSSRAAITYDGKPLEGVQWQEFPGSDYSWAEYNYGSGFSSHVMAHPTDSFGLLSIGYSPSTAYGSVAAVTRGPEFGGFSWMQGHMIQPGAPGIPMGPGGDYFIQGPPGGQVEHRIKYILQPGQQVPGFAMPGMEGQWMIQQGQGLPTEQKVYEGTPLTPLPGSTDEWIVELDLPTGPAKYTGKPLAPVAGKEGKWTIEAHHPVTLTTKYILQPGQPAPMPGMEAVFQLPGMAGQWIILQGQGPPTEQKVYEGRPLVQLPGTTDEWIVELDLPTGPAKYTGKPIAPVPGKEGKWTIEAHHPVQLSTAPVSMPGMEAPVFQLPGMTGRWIILQGQGPPTEQKVYEGRPLVQLPGTTDEWIVELDLPTGPAKYTGKPIAPVPGKEGKWTIEAHHPVQLSTGKYQ</sequence>
<feature type="chain" id="PRO_5035280830" evidence="2">
    <location>
        <begin position="25"/>
        <end position="896"/>
    </location>
</feature>
<dbReference type="PANTHER" id="PTHR46534">
    <property type="entry name" value="IGGFC_BINDING DOMAIN-CONTAINING PROTEIN"/>
    <property type="match status" value="1"/>
</dbReference>
<protein>
    <submittedName>
        <fullName evidence="5">Uncharacterized protein LOC101735205</fullName>
    </submittedName>
</protein>